<dbReference type="Pfam" id="PF00535">
    <property type="entry name" value="Glycos_transf_2"/>
    <property type="match status" value="1"/>
</dbReference>
<dbReference type="RefSeq" id="WP_183719057.1">
    <property type="nucleotide sequence ID" value="NZ_JACHGO010000004.1"/>
</dbReference>
<evidence type="ECO:0000313" key="4">
    <source>
        <dbReference type="Proteomes" id="UP000539075"/>
    </source>
</evidence>
<proteinExistence type="predicted"/>
<dbReference type="InterPro" id="IPR001173">
    <property type="entry name" value="Glyco_trans_2-like"/>
</dbReference>
<evidence type="ECO:0000313" key="3">
    <source>
        <dbReference type="EMBL" id="MBB5143490.1"/>
    </source>
</evidence>
<feature type="transmembrane region" description="Helical" evidence="1">
    <location>
        <begin position="296"/>
        <end position="316"/>
    </location>
</feature>
<keyword evidence="1" id="KW-1133">Transmembrane helix</keyword>
<accession>A0A7W8C4C0</accession>
<dbReference type="PANTHER" id="PTHR22916:SF3">
    <property type="entry name" value="UDP-GLCNAC:BETAGAL BETA-1,3-N-ACETYLGLUCOSAMINYLTRANSFERASE-LIKE PROTEIN 1"/>
    <property type="match status" value="1"/>
</dbReference>
<keyword evidence="4" id="KW-1185">Reference proteome</keyword>
<dbReference type="Proteomes" id="UP000539075">
    <property type="component" value="Unassembled WGS sequence"/>
</dbReference>
<reference evidence="3 4" key="1">
    <citation type="submission" date="2020-08" db="EMBL/GenBank/DDBJ databases">
        <title>Genomic Encyclopedia of Type Strains, Phase IV (KMG-IV): sequencing the most valuable type-strain genomes for metagenomic binning, comparative biology and taxonomic classification.</title>
        <authorList>
            <person name="Goeker M."/>
        </authorList>
    </citation>
    <scope>NUCLEOTIDE SEQUENCE [LARGE SCALE GENOMIC DNA]</scope>
    <source>
        <strain evidence="3 4">DSM 11275</strain>
    </source>
</reference>
<dbReference type="PANTHER" id="PTHR22916">
    <property type="entry name" value="GLYCOSYLTRANSFERASE"/>
    <property type="match status" value="1"/>
</dbReference>
<feature type="domain" description="Glycosyltransferase 2-like" evidence="2">
    <location>
        <begin position="7"/>
        <end position="131"/>
    </location>
</feature>
<sequence length="324" mass="36892">MSAPAISIIMNCLNSSRDLREAMDSIMAQTFSDFEVIFWDNGSTDESPAIAQSYGEKVRYFRGETTVPLGAARNLALAHARGRYIAFLDCDDIWRPRKLELQVALFENNPRLGLVCTDTEIFDGKRVLKRVFSETGPERGMVFAALMERQWISMSSAAVRAEALAGLSARGTPTGQGENGGWFDESLNVCEEADVFYRIAHDWELDHVDEPLTVWRVHGSNTTFRKFGQFADETLRILDKHRNLYPGYDQEHAGLVLLLTRRAAFQKAVALWREGRNAEARQAIAPWRHSGKKYQMFWWASFFPGIFFDFAARLYFALPASLRR</sequence>
<dbReference type="Gene3D" id="3.90.550.10">
    <property type="entry name" value="Spore Coat Polysaccharide Biosynthesis Protein SpsA, Chain A"/>
    <property type="match status" value="1"/>
</dbReference>
<dbReference type="GO" id="GO:0016758">
    <property type="term" value="F:hexosyltransferase activity"/>
    <property type="evidence" value="ECO:0007669"/>
    <property type="project" value="UniProtKB-ARBA"/>
</dbReference>
<protein>
    <submittedName>
        <fullName evidence="3">Glycosyltransferase involved in cell wall biosynthesis</fullName>
    </submittedName>
</protein>
<name>A0A7W8C4C0_9BACT</name>
<keyword evidence="1" id="KW-0812">Transmembrane</keyword>
<keyword evidence="1" id="KW-0472">Membrane</keyword>
<dbReference type="SUPFAM" id="SSF53448">
    <property type="entry name" value="Nucleotide-diphospho-sugar transferases"/>
    <property type="match status" value="1"/>
</dbReference>
<dbReference type="InterPro" id="IPR029044">
    <property type="entry name" value="Nucleotide-diphossugar_trans"/>
</dbReference>
<keyword evidence="3" id="KW-0808">Transferase</keyword>
<evidence type="ECO:0000256" key="1">
    <source>
        <dbReference type="SAM" id="Phobius"/>
    </source>
</evidence>
<comment type="caution">
    <text evidence="3">The sequence shown here is derived from an EMBL/GenBank/DDBJ whole genome shotgun (WGS) entry which is preliminary data.</text>
</comment>
<dbReference type="EMBL" id="JACHGO010000004">
    <property type="protein sequence ID" value="MBB5143490.1"/>
    <property type="molecule type" value="Genomic_DNA"/>
</dbReference>
<dbReference type="AlphaFoldDB" id="A0A7W8C4C0"/>
<gene>
    <name evidence="3" type="ORF">HNQ38_001587</name>
</gene>
<organism evidence="3 4">
    <name type="scientific">Desulfovibrio intestinalis</name>
    <dbReference type="NCBI Taxonomy" id="58621"/>
    <lineage>
        <taxon>Bacteria</taxon>
        <taxon>Pseudomonadati</taxon>
        <taxon>Thermodesulfobacteriota</taxon>
        <taxon>Desulfovibrionia</taxon>
        <taxon>Desulfovibrionales</taxon>
        <taxon>Desulfovibrionaceae</taxon>
        <taxon>Desulfovibrio</taxon>
    </lineage>
</organism>
<evidence type="ECO:0000259" key="2">
    <source>
        <dbReference type="Pfam" id="PF00535"/>
    </source>
</evidence>